<feature type="compositionally biased region" description="Polar residues" evidence="1">
    <location>
        <begin position="55"/>
        <end position="76"/>
    </location>
</feature>
<feature type="region of interest" description="Disordered" evidence="1">
    <location>
        <begin position="31"/>
        <end position="78"/>
    </location>
</feature>
<evidence type="ECO:0000256" key="2">
    <source>
        <dbReference type="SAM" id="Phobius"/>
    </source>
</evidence>
<evidence type="ECO:0000313" key="4">
    <source>
        <dbReference type="Proteomes" id="UP001205105"/>
    </source>
</evidence>
<comment type="caution">
    <text evidence="3">The sequence shown here is derived from an EMBL/GenBank/DDBJ whole genome shotgun (WGS) entry which is preliminary data.</text>
</comment>
<proteinExistence type="predicted"/>
<dbReference type="AlphaFoldDB" id="A0AAD5DYN4"/>
<keyword evidence="2" id="KW-0472">Membrane</keyword>
<name>A0AAD5DYN4_9CHLO</name>
<keyword evidence="2" id="KW-0812">Transmembrane</keyword>
<accession>A0AAD5DYN4</accession>
<dbReference type="EMBL" id="JADXDR010000022">
    <property type="protein sequence ID" value="KAI7845048.1"/>
    <property type="molecule type" value="Genomic_DNA"/>
</dbReference>
<dbReference type="Proteomes" id="UP001205105">
    <property type="component" value="Unassembled WGS sequence"/>
</dbReference>
<organism evidence="3 4">
    <name type="scientific">Chlorella ohadii</name>
    <dbReference type="NCBI Taxonomy" id="2649997"/>
    <lineage>
        <taxon>Eukaryota</taxon>
        <taxon>Viridiplantae</taxon>
        <taxon>Chlorophyta</taxon>
        <taxon>core chlorophytes</taxon>
        <taxon>Trebouxiophyceae</taxon>
        <taxon>Chlorellales</taxon>
        <taxon>Chlorellaceae</taxon>
        <taxon>Chlorella clade</taxon>
        <taxon>Chlorella</taxon>
    </lineage>
</organism>
<protein>
    <submittedName>
        <fullName evidence="3">Uncharacterized protein</fullName>
    </submittedName>
</protein>
<evidence type="ECO:0000256" key="1">
    <source>
        <dbReference type="SAM" id="MobiDB-lite"/>
    </source>
</evidence>
<reference evidence="3" key="1">
    <citation type="submission" date="2020-11" db="EMBL/GenBank/DDBJ databases">
        <title>Chlorella ohadii genome sequencing and assembly.</title>
        <authorList>
            <person name="Murik O."/>
            <person name="Treves H."/>
            <person name="Kedem I."/>
            <person name="Shotland Y."/>
            <person name="Kaplan A."/>
        </authorList>
    </citation>
    <scope>NUCLEOTIDE SEQUENCE</scope>
    <source>
        <strain evidence="3">1</strain>
    </source>
</reference>
<sequence>MAALLSDMRFGAGTFGAHGYADALAAEAVRMDSGPKRRPASPPQPVPQPWRHAAASSTQWEEALEVSTSPASSDATEQFLDCHSEPVSMRSSFEAESELLARGMQARLSVPETLAAAAAAVAPNEAPTGAASGTSAATARSTSGPLAAGGISLQQERQRRLAAEAAAAALRQQLDDISAALFSFRSSQGQDSNTSNGQSCSSCGDSASSAAEGAAAEGATLAAEVAAALLAAASQCRQAVEEAAAQRQRADEAAAAAGERASDAAYVARLVAGICSRAAAVADLESSFAAERASLERRLQQATRMGHAMLKHSKEAEPEPWKQQLLNTVVSVGCSILGAATAVLIIRRYQV</sequence>
<keyword evidence="2" id="KW-1133">Transmembrane helix</keyword>
<evidence type="ECO:0000313" key="3">
    <source>
        <dbReference type="EMBL" id="KAI7845048.1"/>
    </source>
</evidence>
<keyword evidence="4" id="KW-1185">Reference proteome</keyword>
<gene>
    <name evidence="3" type="ORF">COHA_001414</name>
</gene>
<feature type="transmembrane region" description="Helical" evidence="2">
    <location>
        <begin position="325"/>
        <end position="346"/>
    </location>
</feature>